<evidence type="ECO:0000256" key="6">
    <source>
        <dbReference type="ARBA" id="ARBA00022989"/>
    </source>
</evidence>
<dbReference type="Proteomes" id="UP000648908">
    <property type="component" value="Unassembled WGS sequence"/>
</dbReference>
<evidence type="ECO:0000256" key="8">
    <source>
        <dbReference type="SAM" id="Phobius"/>
    </source>
</evidence>
<feature type="transmembrane region" description="Helical" evidence="8">
    <location>
        <begin position="174"/>
        <end position="194"/>
    </location>
</feature>
<gene>
    <name evidence="9" type="ORF">JL811_06365</name>
</gene>
<accession>A0A8K0VAX2</accession>
<keyword evidence="6 8" id="KW-1133">Transmembrane helix</keyword>
<keyword evidence="10" id="KW-1185">Reference proteome</keyword>
<dbReference type="GO" id="GO:0033214">
    <property type="term" value="P:siderophore-iron import into cell"/>
    <property type="evidence" value="ECO:0007669"/>
    <property type="project" value="TreeGrafter"/>
</dbReference>
<proteinExistence type="inferred from homology"/>
<protein>
    <submittedName>
        <fullName evidence="9">Iron chelate uptake ABC transporter family permease subunit</fullName>
    </submittedName>
</protein>
<evidence type="ECO:0000256" key="7">
    <source>
        <dbReference type="ARBA" id="ARBA00023136"/>
    </source>
</evidence>
<comment type="similarity">
    <text evidence="2">Belongs to the binding-protein-dependent transport system permease family. FecCD subfamily.</text>
</comment>
<dbReference type="GO" id="GO:0022857">
    <property type="term" value="F:transmembrane transporter activity"/>
    <property type="evidence" value="ECO:0007669"/>
    <property type="project" value="InterPro"/>
</dbReference>
<evidence type="ECO:0000256" key="5">
    <source>
        <dbReference type="ARBA" id="ARBA00022692"/>
    </source>
</evidence>
<evidence type="ECO:0000256" key="2">
    <source>
        <dbReference type="ARBA" id="ARBA00007935"/>
    </source>
</evidence>
<feature type="transmembrane region" description="Helical" evidence="8">
    <location>
        <begin position="293"/>
        <end position="312"/>
    </location>
</feature>
<feature type="transmembrane region" description="Helical" evidence="8">
    <location>
        <begin position="262"/>
        <end position="281"/>
    </location>
</feature>
<evidence type="ECO:0000256" key="3">
    <source>
        <dbReference type="ARBA" id="ARBA00022448"/>
    </source>
</evidence>
<dbReference type="Pfam" id="PF01032">
    <property type="entry name" value="FecCD"/>
    <property type="match status" value="1"/>
</dbReference>
<evidence type="ECO:0000256" key="4">
    <source>
        <dbReference type="ARBA" id="ARBA00022475"/>
    </source>
</evidence>
<evidence type="ECO:0000256" key="1">
    <source>
        <dbReference type="ARBA" id="ARBA00004651"/>
    </source>
</evidence>
<keyword evidence="3" id="KW-0813">Transport</keyword>
<dbReference type="SUPFAM" id="SSF81345">
    <property type="entry name" value="ABC transporter involved in vitamin B12 uptake, BtuC"/>
    <property type="match status" value="1"/>
</dbReference>
<name>A0A8K0VAX2_9RHOB</name>
<keyword evidence="5 8" id="KW-0812">Transmembrane</keyword>
<evidence type="ECO:0000313" key="10">
    <source>
        <dbReference type="Proteomes" id="UP000648908"/>
    </source>
</evidence>
<comment type="subcellular location">
    <subcellularLocation>
        <location evidence="1">Cell membrane</location>
        <topology evidence="1">Multi-pass membrane protein</topology>
    </subcellularLocation>
</comment>
<dbReference type="Gene3D" id="1.10.3470.10">
    <property type="entry name" value="ABC transporter involved in vitamin B12 uptake, BtuC"/>
    <property type="match status" value="1"/>
</dbReference>
<feature type="transmembrane region" description="Helical" evidence="8">
    <location>
        <begin position="131"/>
        <end position="149"/>
    </location>
</feature>
<feature type="transmembrane region" description="Helical" evidence="8">
    <location>
        <begin position="101"/>
        <end position="119"/>
    </location>
</feature>
<reference evidence="9" key="1">
    <citation type="submission" date="2021-01" db="EMBL/GenBank/DDBJ databases">
        <title>Tabrizicola alba sp. nov. a motile alkaliphilic bacterium isolated from a soda lake.</title>
        <authorList>
            <person name="Szuroczki S."/>
            <person name="Abbaszade G."/>
            <person name="Schumann P."/>
            <person name="Toth E."/>
        </authorList>
    </citation>
    <scope>NUCLEOTIDE SEQUENCE</scope>
    <source>
        <strain evidence="9">DMG-N-6</strain>
    </source>
</reference>
<dbReference type="PANTHER" id="PTHR30472:SF19">
    <property type="entry name" value="PETROBACTIN IMPORT SYSTEM PERMEASE PROTEIN YCLO"/>
    <property type="match status" value="1"/>
</dbReference>
<keyword evidence="7 8" id="KW-0472">Membrane</keyword>
<dbReference type="PANTHER" id="PTHR30472">
    <property type="entry name" value="FERRIC ENTEROBACTIN TRANSPORT SYSTEM PERMEASE PROTEIN"/>
    <property type="match status" value="1"/>
</dbReference>
<dbReference type="InterPro" id="IPR037294">
    <property type="entry name" value="ABC_BtuC-like"/>
</dbReference>
<evidence type="ECO:0000313" key="9">
    <source>
        <dbReference type="EMBL" id="MBL4916843.1"/>
    </source>
</evidence>
<feature type="transmembrane region" description="Helical" evidence="8">
    <location>
        <begin position="72"/>
        <end position="95"/>
    </location>
</feature>
<dbReference type="InterPro" id="IPR000522">
    <property type="entry name" value="ABC_transptr_permease_BtuC"/>
</dbReference>
<dbReference type="GO" id="GO:0005886">
    <property type="term" value="C:plasma membrane"/>
    <property type="evidence" value="ECO:0007669"/>
    <property type="project" value="UniProtKB-SubCell"/>
</dbReference>
<dbReference type="AlphaFoldDB" id="A0A8K0VAX2"/>
<feature type="transmembrane region" description="Helical" evidence="8">
    <location>
        <begin position="217"/>
        <end position="250"/>
    </location>
</feature>
<keyword evidence="4" id="KW-1003">Cell membrane</keyword>
<feature type="transmembrane region" description="Helical" evidence="8">
    <location>
        <begin position="39"/>
        <end position="60"/>
    </location>
</feature>
<organism evidence="9 10">
    <name type="scientific">Szabonella alba</name>
    <dbReference type="NCBI Taxonomy" id="2804194"/>
    <lineage>
        <taxon>Bacteria</taxon>
        <taxon>Pseudomonadati</taxon>
        <taxon>Pseudomonadota</taxon>
        <taxon>Alphaproteobacteria</taxon>
        <taxon>Rhodobacterales</taxon>
        <taxon>Paracoccaceae</taxon>
        <taxon>Szabonella</taxon>
    </lineage>
</organism>
<comment type="caution">
    <text evidence="9">The sequence shown here is derived from an EMBL/GenBank/DDBJ whole genome shotgun (WGS) entry which is preliminary data.</text>
</comment>
<dbReference type="RefSeq" id="WP_202687650.1">
    <property type="nucleotide sequence ID" value="NZ_JAESVN010000002.1"/>
</dbReference>
<dbReference type="EMBL" id="JAESVN010000002">
    <property type="protein sequence ID" value="MBL4916843.1"/>
    <property type="molecule type" value="Genomic_DNA"/>
</dbReference>
<sequence>MARPLVLLTLALLLASGLYLLAGLGPRWQFVLTLRATRLAGLVLVGVAVAVATVLFQTVARNRILTPQIMGLDALFVLLQTALVAGLGPVGFALLSGPARFTLETSALVLAALLLFGTLLGRGASDIPRMILTGIILGVLFRALSGFLARVMDPNAFAVVQAESAASFGRIEPALLPVAAAVTLAVVVAALWLAPRLDVLALGRVAAVSLGLRHDEMVLAVLALVAVLVAVATALVGPLAFLGLIVVALARPLAGSDRHLPLLVTAMLLGALVLVAGQTVFERALGQQSTLPAVVEFLGGLVFLGLLLKGRIR</sequence>